<dbReference type="OrthoDB" id="176403at2"/>
<reference evidence="3" key="1">
    <citation type="journal article" date="2016" name="Front. Microbiol.">
        <title>Complete Genome Sequence of Clostridium estertheticum DSM 8809, a Microbe Identified in Spoiled Vacuum Packed Beef.</title>
        <authorList>
            <person name="Yu Z."/>
            <person name="Gunn L."/>
            <person name="Brennan E."/>
            <person name="Reid R."/>
            <person name="Wall P.G."/>
            <person name="Gaora O.P."/>
            <person name="Hurley D."/>
            <person name="Bolton D."/>
            <person name="Fanning S."/>
        </authorList>
    </citation>
    <scope>NUCLEOTIDE SEQUENCE [LARGE SCALE GENOMIC DNA]</scope>
    <source>
        <strain evidence="3">DSM 8809</strain>
    </source>
</reference>
<proteinExistence type="predicted"/>
<protein>
    <submittedName>
        <fullName evidence="2">Glycosyltransferase like family protein</fullName>
    </submittedName>
</protein>
<dbReference type="Gene3D" id="3.40.50.2000">
    <property type="entry name" value="Glycogen Phosphorylase B"/>
    <property type="match status" value="1"/>
</dbReference>
<dbReference type="KEGG" id="ceu:A7L45_16815"/>
<dbReference type="STRING" id="1552.A7L45_16815"/>
<dbReference type="Proteomes" id="UP000182569">
    <property type="component" value="Chromosome"/>
</dbReference>
<keyword evidence="2" id="KW-0808">Transferase</keyword>
<dbReference type="Pfam" id="PF13712">
    <property type="entry name" value="Glyco_tranf_2_5"/>
    <property type="match status" value="1"/>
</dbReference>
<dbReference type="InterPro" id="IPR029044">
    <property type="entry name" value="Nucleotide-diphossugar_trans"/>
</dbReference>
<gene>
    <name evidence="2" type="ORF">A7L45_16815</name>
</gene>
<dbReference type="RefSeq" id="WP_071613910.1">
    <property type="nucleotide sequence ID" value="NZ_CP015756.1"/>
</dbReference>
<sequence length="696" mass="79993">MNSNKIAFISFVLNKKQYKKCVSNINNLEVPLGFELQVISISDTDSYAEAYNRGVKLTDAKYKVFLHSNTYIVNKSFIADVLNIFIDNNNIGLIGVVGAKRLPDSGLWWEDVGKVGEVCISRSGSIELLKFNNIIEKYDVVEAIDGLIMVTQNDIPWREDIFDGLHFYDISECMEFKKSGLKIVVPRQEKTWCIHDYGTEDSLEEQGKKFLKEYSIISNRNIRESEDLFDFKREDAMNVLVENKKILENYVLWMKNSLLLGDYESASRNAYGFAEKASLYHPGFYMSPEIENMLLVCANNLQQNNYVIKDKNIGKRKVLHVLSEGYPTGGHTRLLSNWIEADADSIHSLVTTWQIETTPQWVLEKIEKAGGWTYSLADVGNKYVDRAAKLRKLAYEWADIVVLHMHMMDPIPVMAFGVEGGPPIIYMNHGDHCFWLGASIADLVVDMRTSGQELTLSRRSCINSCILPIPLQTKKTFDRNIIRQKYNIGEKETVILTIASNYKFRSINDNNYINILKQVVDKTDNCRAYIIGPTDEGKWHDIGVETNGKIKALGLLTEIEDFYKIADVYLDCFMMGSMTSLLDAAIYGLYIIKFTNYHCPILTEFDEEFKTCSYNNINEIIQEIKEIKNGSIETYNKYTDINNSIRKNHILDTQDKIINIYNMVNNHKVNKELTIKNEVEDYDLFWSLLIKNGYVY</sequence>
<dbReference type="InterPro" id="IPR059123">
    <property type="entry name" value="StrF_dom"/>
</dbReference>
<evidence type="ECO:0000313" key="3">
    <source>
        <dbReference type="Proteomes" id="UP000182569"/>
    </source>
</evidence>
<dbReference type="GO" id="GO:0016740">
    <property type="term" value="F:transferase activity"/>
    <property type="evidence" value="ECO:0007669"/>
    <property type="project" value="UniProtKB-KW"/>
</dbReference>
<evidence type="ECO:0000259" key="1">
    <source>
        <dbReference type="Pfam" id="PF13712"/>
    </source>
</evidence>
<dbReference type="EMBL" id="CP015756">
    <property type="protein sequence ID" value="APC41618.1"/>
    <property type="molecule type" value="Genomic_DNA"/>
</dbReference>
<feature type="domain" description="Streptomycin biosynthesis protein StrF" evidence="1">
    <location>
        <begin position="7"/>
        <end position="214"/>
    </location>
</feature>
<dbReference type="Gene3D" id="3.90.550.10">
    <property type="entry name" value="Spore Coat Polysaccharide Biosynthesis Protein SpsA, Chain A"/>
    <property type="match status" value="1"/>
</dbReference>
<evidence type="ECO:0000313" key="2">
    <source>
        <dbReference type="EMBL" id="APC41618.1"/>
    </source>
</evidence>
<name>A0A1J0GJN5_9CLOT</name>
<dbReference type="AlphaFoldDB" id="A0A1J0GJN5"/>
<dbReference type="SUPFAM" id="SSF53756">
    <property type="entry name" value="UDP-Glycosyltransferase/glycogen phosphorylase"/>
    <property type="match status" value="1"/>
</dbReference>
<keyword evidence="3" id="KW-1185">Reference proteome</keyword>
<accession>A0A1J0GJN5</accession>
<organism evidence="2 3">
    <name type="scientific">Clostridium estertheticum subsp. estertheticum</name>
    <dbReference type="NCBI Taxonomy" id="1552"/>
    <lineage>
        <taxon>Bacteria</taxon>
        <taxon>Bacillati</taxon>
        <taxon>Bacillota</taxon>
        <taxon>Clostridia</taxon>
        <taxon>Eubacteriales</taxon>
        <taxon>Clostridiaceae</taxon>
        <taxon>Clostridium</taxon>
    </lineage>
</organism>